<accession>A0A7I7S8W6</accession>
<reference evidence="1 2" key="1">
    <citation type="submission" date="2017-04" db="EMBL/GenBank/DDBJ databases">
        <title>The new phylogeny of genus Mycobacterium.</title>
        <authorList>
            <person name="Tortoli E."/>
            <person name="Trovato A."/>
            <person name="Cirillo D.M."/>
        </authorList>
    </citation>
    <scope>NUCLEOTIDE SEQUENCE [LARGE SCALE GENOMIC DNA]</scope>
    <source>
        <strain evidence="1 2">KCTC 19819</strain>
    </source>
</reference>
<dbReference type="OrthoDB" id="4762414at2"/>
<evidence type="ECO:0000313" key="1">
    <source>
        <dbReference type="EMBL" id="OSC24877.1"/>
    </source>
</evidence>
<name>A0A7I7S8W6_9MYCO</name>
<sequence>MDVNIDGCVAAVAGAETLEQACERLTAAGFQAAVHDEQLVVDDGAATVQADGGTNQIGHEFFLWSIDGQDGEWSRCVARGPHGSCPPIR</sequence>
<dbReference type="Proteomes" id="UP000193577">
    <property type="component" value="Unassembled WGS sequence"/>
</dbReference>
<organism evidence="1 2">
    <name type="scientific">Mycolicibacillus koreensis</name>
    <dbReference type="NCBI Taxonomy" id="1069220"/>
    <lineage>
        <taxon>Bacteria</taxon>
        <taxon>Bacillati</taxon>
        <taxon>Actinomycetota</taxon>
        <taxon>Actinomycetes</taxon>
        <taxon>Mycobacteriales</taxon>
        <taxon>Mycobacteriaceae</taxon>
        <taxon>Mycolicibacillus</taxon>
    </lineage>
</organism>
<comment type="caution">
    <text evidence="1">The sequence shown here is derived from an EMBL/GenBank/DDBJ whole genome shotgun (WGS) entry which is preliminary data.</text>
</comment>
<dbReference type="EMBL" id="NCXO01000075">
    <property type="protein sequence ID" value="OSC24877.1"/>
    <property type="molecule type" value="Genomic_DNA"/>
</dbReference>
<proteinExistence type="predicted"/>
<evidence type="ECO:0000313" key="2">
    <source>
        <dbReference type="Proteomes" id="UP000193577"/>
    </source>
</evidence>
<protein>
    <submittedName>
        <fullName evidence="1">Uncharacterized protein</fullName>
    </submittedName>
</protein>
<keyword evidence="2" id="KW-1185">Reference proteome</keyword>
<gene>
    <name evidence="1" type="ORF">B8W67_19355</name>
</gene>
<dbReference type="AlphaFoldDB" id="A0A7I7S8W6"/>